<dbReference type="Proteomes" id="UP000235828">
    <property type="component" value="Chromosome A"/>
</dbReference>
<proteinExistence type="predicted"/>
<name>A0A2N8ZB81_9VIBR</name>
<organism evidence="1 2">
    <name type="scientific">Vibrio tapetis subsp. tapetis</name>
    <dbReference type="NCBI Taxonomy" id="1671868"/>
    <lineage>
        <taxon>Bacteria</taxon>
        <taxon>Pseudomonadati</taxon>
        <taxon>Pseudomonadota</taxon>
        <taxon>Gammaproteobacteria</taxon>
        <taxon>Vibrionales</taxon>
        <taxon>Vibrionaceae</taxon>
        <taxon>Vibrio</taxon>
    </lineage>
</organism>
<accession>A0A2N8ZB81</accession>
<evidence type="ECO:0000313" key="1">
    <source>
        <dbReference type="EMBL" id="SON49142.1"/>
    </source>
</evidence>
<dbReference type="EMBL" id="LT960611">
    <property type="protein sequence ID" value="SON49142.1"/>
    <property type="molecule type" value="Genomic_DNA"/>
</dbReference>
<dbReference type="AlphaFoldDB" id="A0A2N8ZB81"/>
<protein>
    <submittedName>
        <fullName evidence="1">Uncharacterized protein</fullName>
    </submittedName>
</protein>
<dbReference type="KEGG" id="vta:A1163"/>
<sequence length="39" mass="4353">MFLTFLLILTFSVRNSKAQKIPLSGQKEDIVEVETEGVA</sequence>
<gene>
    <name evidence="1" type="ORF">VTAP4600_A1163</name>
</gene>
<evidence type="ECO:0000313" key="2">
    <source>
        <dbReference type="Proteomes" id="UP000235828"/>
    </source>
</evidence>
<reference evidence="1 2" key="1">
    <citation type="submission" date="2017-10" db="EMBL/GenBank/DDBJ databases">
        <authorList>
            <person name="Banno H."/>
            <person name="Chua N.-H."/>
        </authorList>
    </citation>
    <scope>NUCLEOTIDE SEQUENCE [LARGE SCALE GENOMIC DNA]</scope>
    <source>
        <strain evidence="1">Vibrio tapetis CECT4600</strain>
    </source>
</reference>
<keyword evidence="2" id="KW-1185">Reference proteome</keyword>